<organism evidence="1 2">
    <name type="scientific">Prauserella endophytica</name>
    <dbReference type="NCBI Taxonomy" id="1592324"/>
    <lineage>
        <taxon>Bacteria</taxon>
        <taxon>Bacillati</taxon>
        <taxon>Actinomycetota</taxon>
        <taxon>Actinomycetes</taxon>
        <taxon>Pseudonocardiales</taxon>
        <taxon>Pseudonocardiaceae</taxon>
        <taxon>Prauserella</taxon>
        <taxon>Prauserella coralliicola group</taxon>
    </lineage>
</organism>
<accession>A0ABY2SB18</accession>
<name>A0ABY2SB18_9PSEU</name>
<gene>
    <name evidence="1" type="ORF">FCN18_07925</name>
</gene>
<reference evidence="1 2" key="1">
    <citation type="journal article" date="2015" name="Antonie Van Leeuwenhoek">
        <title>Prauserella endophytica sp. nov., an endophytic actinobacterium isolated from Tamarix taklamakanensis.</title>
        <authorList>
            <person name="Liu J.M."/>
            <person name="Habden X."/>
            <person name="Guo L."/>
            <person name="Tuo L."/>
            <person name="Jiang Z.K."/>
            <person name="Liu S.W."/>
            <person name="Liu X.F."/>
            <person name="Chen L."/>
            <person name="Li R.F."/>
            <person name="Zhang Y.Q."/>
            <person name="Sun C.H."/>
        </authorList>
    </citation>
    <scope>NUCLEOTIDE SEQUENCE [LARGE SCALE GENOMIC DNA]</scope>
    <source>
        <strain evidence="1 2">CGMCC 4.7182</strain>
    </source>
</reference>
<keyword evidence="2" id="KW-1185">Reference proteome</keyword>
<comment type="caution">
    <text evidence="1">The sequence shown here is derived from an EMBL/GenBank/DDBJ whole genome shotgun (WGS) entry which is preliminary data.</text>
</comment>
<protein>
    <recommendedName>
        <fullName evidence="3">Bacteriocin-protection protein</fullName>
    </recommendedName>
</protein>
<dbReference type="Proteomes" id="UP000309992">
    <property type="component" value="Unassembled WGS sequence"/>
</dbReference>
<evidence type="ECO:0000313" key="1">
    <source>
        <dbReference type="EMBL" id="TKG72180.1"/>
    </source>
</evidence>
<dbReference type="EMBL" id="SWMS01000003">
    <property type="protein sequence ID" value="TKG72180.1"/>
    <property type="molecule type" value="Genomic_DNA"/>
</dbReference>
<evidence type="ECO:0008006" key="3">
    <source>
        <dbReference type="Google" id="ProtNLM"/>
    </source>
</evidence>
<evidence type="ECO:0000313" key="2">
    <source>
        <dbReference type="Proteomes" id="UP000309992"/>
    </source>
</evidence>
<sequence length="207" mass="23580">MSSRHGRGRDVNTVHPETVADWREWLAGNHCSRKEIWLVIPRKGSGIPGVRYAEAIEQALCFGWIDSQARKRDSRSTLLRFTPRDPHSTWSRVNRERATRMIERGLMAEPGAVMIESAKAKGTWQVVPDEASAGVPDDLREALEADEAARRNFRAFPPSSRRLILEWIARAKKPETRRRRIERTVALAAVNVRANHPGVRMSDRKTV</sequence>
<proteinExistence type="predicted"/>
<dbReference type="Pfam" id="PF13376">
    <property type="entry name" value="OmdA"/>
    <property type="match status" value="1"/>
</dbReference>